<proteinExistence type="inferred from homology"/>
<reference evidence="12 13" key="1">
    <citation type="submission" date="2020-05" db="EMBL/GenBank/DDBJ databases">
        <authorList>
            <person name="Ruan W."/>
            <person name="Jeon C.O."/>
            <person name="Chun B.H."/>
        </authorList>
    </citation>
    <scope>NUCLEOTIDE SEQUENCE [LARGE SCALE GENOMIC DNA]</scope>
    <source>
        <strain evidence="12 13">TBZ9</strain>
    </source>
</reference>
<evidence type="ECO:0000256" key="8">
    <source>
        <dbReference type="PROSITE-ProRule" id="PRU00339"/>
    </source>
</evidence>
<comment type="similarity">
    <text evidence="7">Belongs to the Slam family.</text>
</comment>
<dbReference type="EMBL" id="JABFHI010000016">
    <property type="protein sequence ID" value="NOG32919.1"/>
    <property type="molecule type" value="Genomic_DNA"/>
</dbReference>
<dbReference type="Pfam" id="PF04575">
    <property type="entry name" value="SlipAM"/>
    <property type="match status" value="1"/>
</dbReference>
<evidence type="ECO:0000256" key="4">
    <source>
        <dbReference type="ARBA" id="ARBA00022729"/>
    </source>
</evidence>
<name>A0A7Y3TZG3_9GAMM</name>
<keyword evidence="3" id="KW-0812">Transmembrane</keyword>
<keyword evidence="2" id="KW-1134">Transmembrane beta strand</keyword>
<comment type="subcellular location">
    <subcellularLocation>
        <location evidence="1">Cell outer membrane</location>
        <topology evidence="1">Multi-pass membrane protein</topology>
    </subcellularLocation>
</comment>
<dbReference type="InterPro" id="IPR057556">
    <property type="entry name" value="TPR_Slam"/>
</dbReference>
<dbReference type="Pfam" id="PF24575">
    <property type="entry name" value="TPR_Slam"/>
    <property type="match status" value="1"/>
</dbReference>
<organism evidence="12 13">
    <name type="scientific">Vreelandella azerica</name>
    <dbReference type="NCBI Taxonomy" id="2732867"/>
    <lineage>
        <taxon>Bacteria</taxon>
        <taxon>Pseudomonadati</taxon>
        <taxon>Pseudomonadota</taxon>
        <taxon>Gammaproteobacteria</taxon>
        <taxon>Oceanospirillales</taxon>
        <taxon>Halomonadaceae</taxon>
        <taxon>Vreelandella</taxon>
    </lineage>
</organism>
<feature type="chain" id="PRO_5031048835" evidence="9">
    <location>
        <begin position="23"/>
        <end position="304"/>
    </location>
</feature>
<dbReference type="Proteomes" id="UP000588806">
    <property type="component" value="Unassembled WGS sequence"/>
</dbReference>
<accession>A0A7Y3TZG3</accession>
<gene>
    <name evidence="12" type="ORF">HLB35_16140</name>
</gene>
<feature type="domain" description="Surface lipoprotein assembly modifier C-terminal" evidence="10">
    <location>
        <begin position="161"/>
        <end position="303"/>
    </location>
</feature>
<feature type="repeat" description="TPR" evidence="8">
    <location>
        <begin position="72"/>
        <end position="105"/>
    </location>
</feature>
<dbReference type="InterPro" id="IPR007655">
    <property type="entry name" value="Slam_C"/>
</dbReference>
<dbReference type="AlphaFoldDB" id="A0A7Y3TZG3"/>
<dbReference type="Gene3D" id="1.25.40.10">
    <property type="entry name" value="Tetratricopeptide repeat domain"/>
    <property type="match status" value="1"/>
</dbReference>
<keyword evidence="6" id="KW-0998">Cell outer membrane</keyword>
<evidence type="ECO:0000313" key="13">
    <source>
        <dbReference type="Proteomes" id="UP000588806"/>
    </source>
</evidence>
<keyword evidence="8" id="KW-0802">TPR repeat</keyword>
<dbReference type="PROSITE" id="PS50005">
    <property type="entry name" value="TPR"/>
    <property type="match status" value="1"/>
</dbReference>
<keyword evidence="4 9" id="KW-0732">Signal</keyword>
<evidence type="ECO:0000256" key="1">
    <source>
        <dbReference type="ARBA" id="ARBA00004571"/>
    </source>
</evidence>
<evidence type="ECO:0000256" key="7">
    <source>
        <dbReference type="ARBA" id="ARBA00023609"/>
    </source>
</evidence>
<dbReference type="SUPFAM" id="SSF48452">
    <property type="entry name" value="TPR-like"/>
    <property type="match status" value="1"/>
</dbReference>
<dbReference type="InterPro" id="IPR011990">
    <property type="entry name" value="TPR-like_helical_dom_sf"/>
</dbReference>
<evidence type="ECO:0000256" key="6">
    <source>
        <dbReference type="ARBA" id="ARBA00023237"/>
    </source>
</evidence>
<evidence type="ECO:0000313" key="12">
    <source>
        <dbReference type="EMBL" id="NOG32919.1"/>
    </source>
</evidence>
<dbReference type="RefSeq" id="WP_171703373.1">
    <property type="nucleotide sequence ID" value="NZ_JABFHI010000016.1"/>
</dbReference>
<evidence type="ECO:0000259" key="11">
    <source>
        <dbReference type="Pfam" id="PF24575"/>
    </source>
</evidence>
<dbReference type="InterPro" id="IPR019734">
    <property type="entry name" value="TPR_rpt"/>
</dbReference>
<keyword evidence="5" id="KW-0472">Membrane</keyword>
<reference evidence="12 13" key="2">
    <citation type="submission" date="2020-06" db="EMBL/GenBank/DDBJ databases">
        <title>Halomonas songnenensis sp. nov., a moderately halophilic bacterium isolated from saline and alkaline soils.</title>
        <authorList>
            <person name="Jiang J."/>
            <person name="Pan Y."/>
        </authorList>
    </citation>
    <scope>NUCLEOTIDE SEQUENCE [LARGE SCALE GENOMIC DNA]</scope>
    <source>
        <strain evidence="12 13">TBZ9</strain>
    </source>
</reference>
<evidence type="ECO:0000256" key="3">
    <source>
        <dbReference type="ARBA" id="ARBA00022692"/>
    </source>
</evidence>
<feature type="signal peptide" evidence="9">
    <location>
        <begin position="1"/>
        <end position="22"/>
    </location>
</feature>
<comment type="caution">
    <text evidence="12">The sequence shown here is derived from an EMBL/GenBank/DDBJ whole genome shotgun (WGS) entry which is preliminary data.</text>
</comment>
<evidence type="ECO:0000256" key="9">
    <source>
        <dbReference type="SAM" id="SignalP"/>
    </source>
</evidence>
<evidence type="ECO:0000256" key="2">
    <source>
        <dbReference type="ARBA" id="ARBA00022452"/>
    </source>
</evidence>
<evidence type="ECO:0000259" key="10">
    <source>
        <dbReference type="Pfam" id="PF04575"/>
    </source>
</evidence>
<protein>
    <submittedName>
        <fullName evidence="12">DUF560 domain-containing protein</fullName>
    </submittedName>
</protein>
<dbReference type="GO" id="GO:0009279">
    <property type="term" value="C:cell outer membrane"/>
    <property type="evidence" value="ECO:0007669"/>
    <property type="project" value="UniProtKB-SubCell"/>
</dbReference>
<feature type="non-terminal residue" evidence="12">
    <location>
        <position position="304"/>
    </location>
</feature>
<feature type="domain" description="Surface lipoprotein assembly modifier N-terminal TPR repeats region" evidence="11">
    <location>
        <begin position="74"/>
        <end position="129"/>
    </location>
</feature>
<sequence length="304" mass="34517">MLLHLFLIFSFVIGWYSSPASADFSDFVKTTKTPNQRIPVAVIAAAQLMDQGERAHAKKILLTARNEFTDNNDISFLLGMLAMAEQRFKEASDYFREILIRDPKAMRVRLELGRALFESGDYRDADRQFRFARSGDLPAEVNANIDRYLAAIHNLQTFNWDISVALAPDTNVNTAPSIEEISIFGLPFELSEDAKSQTGIGLLLNTSAEWTPHISENTRLRLGGNLYRTDYSGGDFDRTFTNMYLGPNVEFGNFEISTLLTGFHRWYGNEPYNHGVGIRQELAYYPSSLLRLSTSLEHQWVSYD</sequence>
<evidence type="ECO:0000256" key="5">
    <source>
        <dbReference type="ARBA" id="ARBA00023136"/>
    </source>
</evidence>
<keyword evidence="13" id="KW-1185">Reference proteome</keyword>